<proteinExistence type="predicted"/>
<sequence>MAENRRILGSLDHNGCRMAARQEVSWSSDDGRSREQKYRDDGLAQICAVKDHIMSQELANDKENDDHVKDVTHYSSNNLSDHLPLGMTLQLALNMARKHKSYFKMDCHELSDPTVIQKVREAWSSETEVVRDARRRWARGWCCVKRVLREIHSYRDKKKKAEGDLEDKIKWRKERLKETQSVEDVEALERVEKRAKERMLQEAREWRAQSRV</sequence>
<gene>
    <name evidence="2" type="ORF">R1sor_009069</name>
</gene>
<evidence type="ECO:0000313" key="3">
    <source>
        <dbReference type="Proteomes" id="UP001633002"/>
    </source>
</evidence>
<keyword evidence="3" id="KW-1185">Reference proteome</keyword>
<dbReference type="AlphaFoldDB" id="A0ABD3H895"/>
<dbReference type="Proteomes" id="UP001633002">
    <property type="component" value="Unassembled WGS sequence"/>
</dbReference>
<comment type="caution">
    <text evidence="2">The sequence shown here is derived from an EMBL/GenBank/DDBJ whole genome shotgun (WGS) entry which is preliminary data.</text>
</comment>
<name>A0ABD3H895_9MARC</name>
<keyword evidence="1" id="KW-0175">Coiled coil</keyword>
<reference evidence="2 3" key="1">
    <citation type="submission" date="2024-09" db="EMBL/GenBank/DDBJ databases">
        <title>Chromosome-scale assembly of Riccia sorocarpa.</title>
        <authorList>
            <person name="Paukszto L."/>
        </authorList>
    </citation>
    <scope>NUCLEOTIDE SEQUENCE [LARGE SCALE GENOMIC DNA]</scope>
    <source>
        <strain evidence="2">LP-2024</strain>
        <tissue evidence="2">Aerial parts of the thallus</tissue>
    </source>
</reference>
<feature type="coiled-coil region" evidence="1">
    <location>
        <begin position="144"/>
        <end position="205"/>
    </location>
</feature>
<organism evidence="2 3">
    <name type="scientific">Riccia sorocarpa</name>
    <dbReference type="NCBI Taxonomy" id="122646"/>
    <lineage>
        <taxon>Eukaryota</taxon>
        <taxon>Viridiplantae</taxon>
        <taxon>Streptophyta</taxon>
        <taxon>Embryophyta</taxon>
        <taxon>Marchantiophyta</taxon>
        <taxon>Marchantiopsida</taxon>
        <taxon>Marchantiidae</taxon>
        <taxon>Marchantiales</taxon>
        <taxon>Ricciaceae</taxon>
        <taxon>Riccia</taxon>
    </lineage>
</organism>
<protein>
    <submittedName>
        <fullName evidence="2">Uncharacterized protein</fullName>
    </submittedName>
</protein>
<dbReference type="EMBL" id="JBJQOH010000005">
    <property type="protein sequence ID" value="KAL3686495.1"/>
    <property type="molecule type" value="Genomic_DNA"/>
</dbReference>
<evidence type="ECO:0000313" key="2">
    <source>
        <dbReference type="EMBL" id="KAL3686495.1"/>
    </source>
</evidence>
<accession>A0ABD3H895</accession>
<evidence type="ECO:0000256" key="1">
    <source>
        <dbReference type="SAM" id="Coils"/>
    </source>
</evidence>